<evidence type="ECO:0000313" key="1">
    <source>
        <dbReference type="EMBL" id="GAA4227863.1"/>
    </source>
</evidence>
<gene>
    <name evidence="1" type="ORF">GCM10022254_16600</name>
</gene>
<name>A0ABP8BWC4_9ACTN</name>
<evidence type="ECO:0000313" key="2">
    <source>
        <dbReference type="Proteomes" id="UP001501710"/>
    </source>
</evidence>
<proteinExistence type="predicted"/>
<dbReference type="EMBL" id="BAABAS010000004">
    <property type="protein sequence ID" value="GAA4227863.1"/>
    <property type="molecule type" value="Genomic_DNA"/>
</dbReference>
<sequence>MKGHKAAPFSYAETKPYAAVESLGELQGPEHGVVVLPLELAWGGRTEFDLDDDYDRAAVYKIVLEEGGMEHQRRLINRRLLVKHWDEIFPARPVRALWERRFSQLRHAA</sequence>
<organism evidence="1 2">
    <name type="scientific">Actinomadura meridiana</name>
    <dbReference type="NCBI Taxonomy" id="559626"/>
    <lineage>
        <taxon>Bacteria</taxon>
        <taxon>Bacillati</taxon>
        <taxon>Actinomycetota</taxon>
        <taxon>Actinomycetes</taxon>
        <taxon>Streptosporangiales</taxon>
        <taxon>Thermomonosporaceae</taxon>
        <taxon>Actinomadura</taxon>
    </lineage>
</organism>
<keyword evidence="2" id="KW-1185">Reference proteome</keyword>
<dbReference type="RefSeq" id="WP_344892280.1">
    <property type="nucleotide sequence ID" value="NZ_BAABAS010000004.1"/>
</dbReference>
<comment type="caution">
    <text evidence="1">The sequence shown here is derived from an EMBL/GenBank/DDBJ whole genome shotgun (WGS) entry which is preliminary data.</text>
</comment>
<accession>A0ABP8BWC4</accession>
<evidence type="ECO:0008006" key="3">
    <source>
        <dbReference type="Google" id="ProtNLM"/>
    </source>
</evidence>
<reference evidence="2" key="1">
    <citation type="journal article" date="2019" name="Int. J. Syst. Evol. Microbiol.">
        <title>The Global Catalogue of Microorganisms (GCM) 10K type strain sequencing project: providing services to taxonomists for standard genome sequencing and annotation.</title>
        <authorList>
            <consortium name="The Broad Institute Genomics Platform"/>
            <consortium name="The Broad Institute Genome Sequencing Center for Infectious Disease"/>
            <person name="Wu L."/>
            <person name="Ma J."/>
        </authorList>
    </citation>
    <scope>NUCLEOTIDE SEQUENCE [LARGE SCALE GENOMIC DNA]</scope>
    <source>
        <strain evidence="2">JCM 17440</strain>
    </source>
</reference>
<protein>
    <recommendedName>
        <fullName evidence="3">Transcriptional regulator</fullName>
    </recommendedName>
</protein>
<dbReference type="Proteomes" id="UP001501710">
    <property type="component" value="Unassembled WGS sequence"/>
</dbReference>